<dbReference type="InterPro" id="IPR027417">
    <property type="entry name" value="P-loop_NTPase"/>
</dbReference>
<dbReference type="Pfam" id="PF13558">
    <property type="entry name" value="SbcC_Walker_B"/>
    <property type="match status" value="1"/>
</dbReference>
<evidence type="ECO:0000313" key="4">
    <source>
        <dbReference type="Proteomes" id="UP000709336"/>
    </source>
</evidence>
<dbReference type="PANTHER" id="PTHR32114">
    <property type="entry name" value="ABC TRANSPORTER ABCH.3"/>
    <property type="match status" value="1"/>
</dbReference>
<dbReference type="RefSeq" id="WP_169209552.1">
    <property type="nucleotide sequence ID" value="NZ_JAATNW010000002.1"/>
</dbReference>
<dbReference type="InterPro" id="IPR038729">
    <property type="entry name" value="Rad50/SbcC_AAA"/>
</dbReference>
<reference evidence="3 4" key="1">
    <citation type="submission" date="2020-03" db="EMBL/GenBank/DDBJ databases">
        <title>Alteromonas ponticola sp. nov., isolated from seawater.</title>
        <authorList>
            <person name="Yoon J.-H."/>
            <person name="Kim Y.-O."/>
        </authorList>
    </citation>
    <scope>NUCLEOTIDE SEQUENCE [LARGE SCALE GENOMIC DNA]</scope>
    <source>
        <strain evidence="3 4">MYP5</strain>
    </source>
</reference>
<proteinExistence type="predicted"/>
<feature type="coiled-coil region" evidence="1">
    <location>
        <begin position="839"/>
        <end position="1050"/>
    </location>
</feature>
<dbReference type="Pfam" id="PF13476">
    <property type="entry name" value="AAA_23"/>
    <property type="match status" value="1"/>
</dbReference>
<feature type="coiled-coil region" evidence="1">
    <location>
        <begin position="299"/>
        <end position="407"/>
    </location>
</feature>
<evidence type="ECO:0000313" key="3">
    <source>
        <dbReference type="EMBL" id="NMH58972.1"/>
    </source>
</evidence>
<evidence type="ECO:0000259" key="2">
    <source>
        <dbReference type="Pfam" id="PF13476"/>
    </source>
</evidence>
<dbReference type="SUPFAM" id="SSF52540">
    <property type="entry name" value="P-loop containing nucleoside triphosphate hydrolases"/>
    <property type="match status" value="2"/>
</dbReference>
<keyword evidence="4" id="KW-1185">Reference proteome</keyword>
<keyword evidence="1" id="KW-0175">Coiled coil</keyword>
<feature type="coiled-coil region" evidence="1">
    <location>
        <begin position="694"/>
        <end position="745"/>
    </location>
</feature>
<accession>A0ABX1R1L8</accession>
<sequence>MKILSLRFQNLNSLKGEWKIDFTRSPFNENGLFAITGPTGAGKTTLLDAICLALYHQTPRLGAISISSNEIMSRGTAECLSEVEFEVKGKAYRAFWSMRRARGNVDGNLQPADTELAEVATGNVLATQIRQKNEVLEALTGLDFGRFTKSMMLSQGDFAAFLNANEAERAELLEELTGTEIYGQISRRVHEHHADEKLALRELNAKAESFQLLSDEQKQQLQNEQQTLFTRQKALDTKIDQARAHQQWWEKLTLAENKQKQAKARTDQAVQAMDMAKSELDRLARSEPAERLRMAWTLRNTSRNELEKLTKQIAEKQRIKAQQHMQLEQASEALREADSAMQVARQKVKEQEQLINEKVQPLDTKIDALNTKQEEKQQELQRIDKQSVTLEQQIREIEAALSQLNVQHKTAAAYIEAHAPDGLVGQHLNGWVLQVQQLKQEHQLLAEMTDEVTKLAEQQQRDDEKIGTLNEQLRLHEKKVLECQQQLDAQAQRLQQSCLDDEEALTTRLNNAHSRWPVFHQAKSVQQAYLKVLREFKQNKSQSEVIARQVETLTQSRMQCMDQFRQCQQQINDLTSLISQEEQLQYYRQQLQQGEECPLCGAIEHPKCHGDVVDIPDAVQRRDDAEVKFKHIEEEGKQVRTELDASNRHLDEINTRLCAQEQELSELRASWQDSLIKLQATVEISDTAALREIEVNLQTQSQDAEAQLKLLRQLTKDSQQAKENLNQAERDLEKVHAELKLLGQQAQTTFSNLEKVTSQQASKVQKLDESEKALLAEIKQNGFAPTLTDLATWIEHKREDVVEFQQHNDNMQHLSKEISVKQTERTALSRQHDGLNTQLKQLHLDTAALAEDITKLNRERFTLFGHTLIADARAMLNEKMVQAEQKRDEHYQQSKKIEQSYADVVTSLNILQKSLTEHQQKVEEQQQNWQNLLNQSPFETEAQFEQALLPENERNRLATLKSNLVEAQQKALTLLDEATRQVADLRENEHASKWGNEPAGEVSEKLQQLNLEKDALLSQKGQIDQQLINDSNQRERVDQLTEQIQAQQQKYDDITYLHSLIGSANGDKFRKFAQGLTLDNLIYLANKQLDRLHGRYLLKRRDGEGLALSVLDTWQGDVQRDTKTLSGGESFLVSLALALALSDLVSHKTSIDSLFLDEGFGTLDAETLDIALDALDNLNATGKMIGVISHIEAMKERITTQIKVSKNSGVGVSRLDAQFSV</sequence>
<name>A0ABX1R1L8_9ALTE</name>
<evidence type="ECO:0000256" key="1">
    <source>
        <dbReference type="SAM" id="Coils"/>
    </source>
</evidence>
<organism evidence="3 4">
    <name type="scientific">Alteromonas ponticola</name>
    <dbReference type="NCBI Taxonomy" id="2720613"/>
    <lineage>
        <taxon>Bacteria</taxon>
        <taxon>Pseudomonadati</taxon>
        <taxon>Pseudomonadota</taxon>
        <taxon>Gammaproteobacteria</taxon>
        <taxon>Alteromonadales</taxon>
        <taxon>Alteromonadaceae</taxon>
        <taxon>Alteromonas/Salinimonas group</taxon>
        <taxon>Alteromonas</taxon>
    </lineage>
</organism>
<dbReference type="Proteomes" id="UP000709336">
    <property type="component" value="Unassembled WGS sequence"/>
</dbReference>
<gene>
    <name evidence="3" type="ORF">HCJ96_02910</name>
</gene>
<dbReference type="EMBL" id="JAATNW010000002">
    <property type="protein sequence ID" value="NMH58972.1"/>
    <property type="molecule type" value="Genomic_DNA"/>
</dbReference>
<feature type="domain" description="Rad50/SbcC-type AAA" evidence="2">
    <location>
        <begin position="5"/>
        <end position="218"/>
    </location>
</feature>
<dbReference type="Gene3D" id="3.40.50.300">
    <property type="entry name" value="P-loop containing nucleotide triphosphate hydrolases"/>
    <property type="match status" value="2"/>
</dbReference>
<comment type="caution">
    <text evidence="3">The sequence shown here is derived from an EMBL/GenBank/DDBJ whole genome shotgun (WGS) entry which is preliminary data.</text>
</comment>
<dbReference type="PANTHER" id="PTHR32114:SF2">
    <property type="entry name" value="ABC TRANSPORTER ABCH.3"/>
    <property type="match status" value="1"/>
</dbReference>
<protein>
    <submittedName>
        <fullName evidence="3">AAA family ATPase</fullName>
    </submittedName>
</protein>